<proteinExistence type="predicted"/>
<dbReference type="GO" id="GO:0008270">
    <property type="term" value="F:zinc ion binding"/>
    <property type="evidence" value="ECO:0007669"/>
    <property type="project" value="UniProtKB-KW"/>
</dbReference>
<evidence type="ECO:0000313" key="10">
    <source>
        <dbReference type="Proteomes" id="UP001152888"/>
    </source>
</evidence>
<keyword evidence="4 6" id="KW-0863">Zinc-finger</keyword>
<dbReference type="FunFam" id="1.10.1170.10:FF:000002">
    <property type="entry name" value="Baculoviral IAP repeat containing 7"/>
    <property type="match status" value="1"/>
</dbReference>
<dbReference type="InterPro" id="IPR032675">
    <property type="entry name" value="LRR_dom_sf"/>
</dbReference>
<dbReference type="InterPro" id="IPR001611">
    <property type="entry name" value="Leu-rich_rpt"/>
</dbReference>
<dbReference type="SUPFAM" id="SSF57850">
    <property type="entry name" value="RING/U-box"/>
    <property type="match status" value="1"/>
</dbReference>
<dbReference type="InterPro" id="IPR013083">
    <property type="entry name" value="Znf_RING/FYVE/PHD"/>
</dbReference>
<evidence type="ECO:0000256" key="6">
    <source>
        <dbReference type="PROSITE-ProRule" id="PRU00175"/>
    </source>
</evidence>
<dbReference type="PROSITE" id="PS50089">
    <property type="entry name" value="ZF_RING_2"/>
    <property type="match status" value="1"/>
</dbReference>
<protein>
    <recommendedName>
        <fullName evidence="8">RING-type domain-containing protein</fullName>
    </recommendedName>
</protein>
<comment type="caution">
    <text evidence="9">The sequence shown here is derived from an EMBL/GenBank/DDBJ whole genome shotgun (WGS) entry which is preliminary data.</text>
</comment>
<keyword evidence="7" id="KW-0175">Coiled coil</keyword>
<keyword evidence="2" id="KW-0479">Metal-binding</keyword>
<dbReference type="Gene3D" id="3.80.10.10">
    <property type="entry name" value="Ribonuclease Inhibitor"/>
    <property type="match status" value="1"/>
</dbReference>
<dbReference type="OrthoDB" id="1711136at2759"/>
<evidence type="ECO:0000259" key="8">
    <source>
        <dbReference type="PROSITE" id="PS50089"/>
    </source>
</evidence>
<dbReference type="EMBL" id="CAKOFQ010007191">
    <property type="protein sequence ID" value="CAH1994125.1"/>
    <property type="molecule type" value="Genomic_DNA"/>
</dbReference>
<feature type="domain" description="RING-type" evidence="8">
    <location>
        <begin position="637"/>
        <end position="672"/>
    </location>
</feature>
<sequence>MFGRKHHDKAKLEHKLYLARETPEPVFDISDCSLHEVPSGIYSLCRVFLKESLLLNNNCLSSLSGGGELNDLQLLKVLNISNNQFSHLPDDIHILKSLQELYLSHNQLRQMCDSICKLSNLQVLDVSHNLLKALPVDIGELKQLKKLDITENKKLRYLPKSFYRLHRLKALNLDADCFCYPPKEVVEDGIDPIRRFICDDIGVNYESIEPQHEDQDSETKINDEVDLVQAKIWELEQLKQQKMKHFLEIERYNELMQRHELELANASKTDRDKLLAMLTEEQVILDEKLNKIHRQKETERFRLIERLQEEENNAHMIINELLSLDNTPLEQLIEQEEKETEKLLAMLNEYDESLRKDDILKAMQNILEQETAMLKQVDEDRMVTSKSILEQQSELDGKLADVLRDQEECKAKLVNDLNEDTDLQKAAVATLLERGDARSWGLLQQIRLVESQLARLTNIEMDRKKLQMNQHLNNLCDQRIGLSCLLISLIDQQKERQLQLISTLQGMEESSNDIDDFWLKQYQRLLDQLPEGLSQAQKNIDPSLAHALLVNGVIHCLPFLAKLTQSQYDLSEVTDHDLFEAGLNSGNDRRRILDAFQMYKKEKHLSDNSNIPSAPPLLDEASAPPAEEISAITTVECVICLDMECQIIFLPCGHLCCCQNCGSKIATCPLCRIDVEKVIKMHANI</sequence>
<evidence type="ECO:0000256" key="5">
    <source>
        <dbReference type="ARBA" id="ARBA00022833"/>
    </source>
</evidence>
<feature type="coiled-coil region" evidence="7">
    <location>
        <begin position="235"/>
        <end position="269"/>
    </location>
</feature>
<keyword evidence="3" id="KW-0677">Repeat</keyword>
<dbReference type="SUPFAM" id="SSF52058">
    <property type="entry name" value="L domain-like"/>
    <property type="match status" value="1"/>
</dbReference>
<evidence type="ECO:0000256" key="1">
    <source>
        <dbReference type="ARBA" id="ARBA00022614"/>
    </source>
</evidence>
<dbReference type="InterPro" id="IPR003591">
    <property type="entry name" value="Leu-rich_rpt_typical-subtyp"/>
</dbReference>
<dbReference type="PANTHER" id="PTHR48051">
    <property type="match status" value="1"/>
</dbReference>
<dbReference type="Proteomes" id="UP001152888">
    <property type="component" value="Unassembled WGS sequence"/>
</dbReference>
<keyword evidence="5" id="KW-0862">Zinc</keyword>
<dbReference type="SMART" id="SM00364">
    <property type="entry name" value="LRR_BAC"/>
    <property type="match status" value="4"/>
</dbReference>
<reference evidence="9" key="1">
    <citation type="submission" date="2022-03" db="EMBL/GenBank/DDBJ databases">
        <authorList>
            <person name="Sayadi A."/>
        </authorList>
    </citation>
    <scope>NUCLEOTIDE SEQUENCE</scope>
</reference>
<dbReference type="AlphaFoldDB" id="A0A9P0PRF9"/>
<dbReference type="SMART" id="SM00369">
    <property type="entry name" value="LRR_TYP"/>
    <property type="match status" value="3"/>
</dbReference>
<evidence type="ECO:0000313" key="9">
    <source>
        <dbReference type="EMBL" id="CAH1994125.1"/>
    </source>
</evidence>
<dbReference type="Pfam" id="PF13920">
    <property type="entry name" value="zf-C3HC4_3"/>
    <property type="match status" value="1"/>
</dbReference>
<dbReference type="PROSITE" id="PS51450">
    <property type="entry name" value="LRR"/>
    <property type="match status" value="2"/>
</dbReference>
<organism evidence="9 10">
    <name type="scientific">Acanthoscelides obtectus</name>
    <name type="common">Bean weevil</name>
    <name type="synonym">Bruchus obtectus</name>
    <dbReference type="NCBI Taxonomy" id="200917"/>
    <lineage>
        <taxon>Eukaryota</taxon>
        <taxon>Metazoa</taxon>
        <taxon>Ecdysozoa</taxon>
        <taxon>Arthropoda</taxon>
        <taxon>Hexapoda</taxon>
        <taxon>Insecta</taxon>
        <taxon>Pterygota</taxon>
        <taxon>Neoptera</taxon>
        <taxon>Endopterygota</taxon>
        <taxon>Coleoptera</taxon>
        <taxon>Polyphaga</taxon>
        <taxon>Cucujiformia</taxon>
        <taxon>Chrysomeloidea</taxon>
        <taxon>Chrysomelidae</taxon>
        <taxon>Bruchinae</taxon>
        <taxon>Bruchini</taxon>
        <taxon>Acanthoscelides</taxon>
    </lineage>
</organism>
<name>A0A9P0PRF9_ACAOB</name>
<dbReference type="GO" id="GO:0005737">
    <property type="term" value="C:cytoplasm"/>
    <property type="evidence" value="ECO:0007669"/>
    <property type="project" value="TreeGrafter"/>
</dbReference>
<keyword evidence="10" id="KW-1185">Reference proteome</keyword>
<dbReference type="InterPro" id="IPR001841">
    <property type="entry name" value="Znf_RING"/>
</dbReference>
<dbReference type="PANTHER" id="PTHR48051:SF47">
    <property type="entry name" value="LEUCINE RICH REPEAT AND STERILE ALPHA MOTIF CONTAINING 1"/>
    <property type="match status" value="1"/>
</dbReference>
<dbReference type="CDD" id="cd16515">
    <property type="entry name" value="RING-HC_LRSAM1"/>
    <property type="match status" value="1"/>
</dbReference>
<accession>A0A9P0PRF9</accession>
<dbReference type="Pfam" id="PF13855">
    <property type="entry name" value="LRR_8"/>
    <property type="match status" value="2"/>
</dbReference>
<evidence type="ECO:0000256" key="4">
    <source>
        <dbReference type="ARBA" id="ARBA00022771"/>
    </source>
</evidence>
<feature type="coiled-coil region" evidence="7">
    <location>
        <begin position="293"/>
        <end position="380"/>
    </location>
</feature>
<dbReference type="Gene3D" id="3.30.40.10">
    <property type="entry name" value="Zinc/RING finger domain, C3HC4 (zinc finger)"/>
    <property type="match status" value="1"/>
</dbReference>
<evidence type="ECO:0000256" key="7">
    <source>
        <dbReference type="SAM" id="Coils"/>
    </source>
</evidence>
<evidence type="ECO:0000256" key="2">
    <source>
        <dbReference type="ARBA" id="ARBA00022723"/>
    </source>
</evidence>
<gene>
    <name evidence="9" type="ORF">ACAOBT_LOCUS21926</name>
</gene>
<evidence type="ECO:0000256" key="3">
    <source>
        <dbReference type="ARBA" id="ARBA00022737"/>
    </source>
</evidence>
<keyword evidence="1" id="KW-0433">Leucine-rich repeat</keyword>
<dbReference type="InterPro" id="IPR050216">
    <property type="entry name" value="LRR_domain-containing"/>
</dbReference>